<comment type="caution">
    <text evidence="2">The sequence shown here is derived from an EMBL/GenBank/DDBJ whole genome shotgun (WGS) entry which is preliminary data.</text>
</comment>
<keyword evidence="1" id="KW-0472">Membrane</keyword>
<accession>A0AAN7UIB8</accession>
<organism evidence="2 3">
    <name type="scientific">Xylaria bambusicola</name>
    <dbReference type="NCBI Taxonomy" id="326684"/>
    <lineage>
        <taxon>Eukaryota</taxon>
        <taxon>Fungi</taxon>
        <taxon>Dikarya</taxon>
        <taxon>Ascomycota</taxon>
        <taxon>Pezizomycotina</taxon>
        <taxon>Sordariomycetes</taxon>
        <taxon>Xylariomycetidae</taxon>
        <taxon>Xylariales</taxon>
        <taxon>Xylariaceae</taxon>
        <taxon>Xylaria</taxon>
    </lineage>
</organism>
<protein>
    <recommendedName>
        <fullName evidence="4">Mid2 domain-containing protein</fullName>
    </recommendedName>
</protein>
<keyword evidence="3" id="KW-1185">Reference proteome</keyword>
<sequence length="192" mass="20549">MMNRIFACQSTSSLTWESTLGCVSQNTRQQTLDVIVASDASTSLYTLDVGAIGAYSVQVRYQSTDFMSSISSSATAMTSTSVTASDTGRNTNIDGISGGTDKNDRSMGISAGAAAGIAIGTFAGGLIVTMGIWYLLRQKRRQRQRQLSQITVSGLPNIMALQQPYPTKSSAIINGPQELRDNQIHELPNNSR</sequence>
<proteinExistence type="predicted"/>
<dbReference type="EMBL" id="JAWHQM010000009">
    <property type="protein sequence ID" value="KAK5628854.1"/>
    <property type="molecule type" value="Genomic_DNA"/>
</dbReference>
<dbReference type="Proteomes" id="UP001305414">
    <property type="component" value="Unassembled WGS sequence"/>
</dbReference>
<evidence type="ECO:0000313" key="2">
    <source>
        <dbReference type="EMBL" id="KAK5628854.1"/>
    </source>
</evidence>
<keyword evidence="1" id="KW-1133">Transmembrane helix</keyword>
<feature type="transmembrane region" description="Helical" evidence="1">
    <location>
        <begin position="113"/>
        <end position="136"/>
    </location>
</feature>
<gene>
    <name evidence="2" type="ORF">RRF57_004569</name>
</gene>
<dbReference type="AlphaFoldDB" id="A0AAN7UIB8"/>
<keyword evidence="1" id="KW-0812">Transmembrane</keyword>
<evidence type="ECO:0008006" key="4">
    <source>
        <dbReference type="Google" id="ProtNLM"/>
    </source>
</evidence>
<name>A0AAN7UIB8_9PEZI</name>
<evidence type="ECO:0000313" key="3">
    <source>
        <dbReference type="Proteomes" id="UP001305414"/>
    </source>
</evidence>
<reference evidence="2 3" key="1">
    <citation type="submission" date="2023-10" db="EMBL/GenBank/DDBJ databases">
        <title>Draft genome sequence of Xylaria bambusicola isolate GMP-LS, the root and basal stem rot pathogen of sugarcane in Indonesia.</title>
        <authorList>
            <person name="Selvaraj P."/>
            <person name="Muralishankar V."/>
            <person name="Muruganantham S."/>
            <person name="Sp S."/>
            <person name="Haryani S."/>
            <person name="Lau K.J.X."/>
            <person name="Naqvi N.I."/>
        </authorList>
    </citation>
    <scope>NUCLEOTIDE SEQUENCE [LARGE SCALE GENOMIC DNA]</scope>
    <source>
        <strain evidence="2">GMP-LS</strain>
    </source>
</reference>
<evidence type="ECO:0000256" key="1">
    <source>
        <dbReference type="SAM" id="Phobius"/>
    </source>
</evidence>